<accession>A0A165RQ70</accession>
<keyword evidence="3" id="KW-1185">Reference proteome</keyword>
<evidence type="ECO:0000313" key="2">
    <source>
        <dbReference type="EMBL" id="KZT24124.1"/>
    </source>
</evidence>
<evidence type="ECO:0008006" key="4">
    <source>
        <dbReference type="Google" id="ProtNLM"/>
    </source>
</evidence>
<organism evidence="2 3">
    <name type="scientific">Neolentinus lepideus HHB14362 ss-1</name>
    <dbReference type="NCBI Taxonomy" id="1314782"/>
    <lineage>
        <taxon>Eukaryota</taxon>
        <taxon>Fungi</taxon>
        <taxon>Dikarya</taxon>
        <taxon>Basidiomycota</taxon>
        <taxon>Agaricomycotina</taxon>
        <taxon>Agaricomycetes</taxon>
        <taxon>Gloeophyllales</taxon>
        <taxon>Gloeophyllaceae</taxon>
        <taxon>Neolentinus</taxon>
    </lineage>
</organism>
<dbReference type="AlphaFoldDB" id="A0A165RQ70"/>
<dbReference type="STRING" id="1314782.A0A165RQ70"/>
<feature type="compositionally biased region" description="Low complexity" evidence="1">
    <location>
        <begin position="449"/>
        <end position="459"/>
    </location>
</feature>
<evidence type="ECO:0000256" key="1">
    <source>
        <dbReference type="SAM" id="MobiDB-lite"/>
    </source>
</evidence>
<evidence type="ECO:0000313" key="3">
    <source>
        <dbReference type="Proteomes" id="UP000076761"/>
    </source>
</evidence>
<dbReference type="OrthoDB" id="2527864at2759"/>
<feature type="compositionally biased region" description="Polar residues" evidence="1">
    <location>
        <begin position="406"/>
        <end position="431"/>
    </location>
</feature>
<reference evidence="2 3" key="1">
    <citation type="journal article" date="2016" name="Mol. Biol. Evol.">
        <title>Comparative Genomics of Early-Diverging Mushroom-Forming Fungi Provides Insights into the Origins of Lignocellulose Decay Capabilities.</title>
        <authorList>
            <person name="Nagy L.G."/>
            <person name="Riley R."/>
            <person name="Tritt A."/>
            <person name="Adam C."/>
            <person name="Daum C."/>
            <person name="Floudas D."/>
            <person name="Sun H."/>
            <person name="Yadav J.S."/>
            <person name="Pangilinan J."/>
            <person name="Larsson K.H."/>
            <person name="Matsuura K."/>
            <person name="Barry K."/>
            <person name="Labutti K."/>
            <person name="Kuo R."/>
            <person name="Ohm R.A."/>
            <person name="Bhattacharya S.S."/>
            <person name="Shirouzu T."/>
            <person name="Yoshinaga Y."/>
            <person name="Martin F.M."/>
            <person name="Grigoriev I.V."/>
            <person name="Hibbett D.S."/>
        </authorList>
    </citation>
    <scope>NUCLEOTIDE SEQUENCE [LARGE SCALE GENOMIC DNA]</scope>
    <source>
        <strain evidence="2 3">HHB14362 ss-1</strain>
    </source>
</reference>
<dbReference type="InParanoid" id="A0A165RQ70"/>
<dbReference type="Proteomes" id="UP000076761">
    <property type="component" value="Unassembled WGS sequence"/>
</dbReference>
<dbReference type="EMBL" id="KV425580">
    <property type="protein sequence ID" value="KZT24124.1"/>
    <property type="molecule type" value="Genomic_DNA"/>
</dbReference>
<feature type="region of interest" description="Disordered" evidence="1">
    <location>
        <begin position="544"/>
        <end position="633"/>
    </location>
</feature>
<protein>
    <recommendedName>
        <fullName evidence="4">TFIIB-type domain-containing protein</fullName>
    </recommendedName>
</protein>
<name>A0A165RQ70_9AGAM</name>
<dbReference type="Gene3D" id="1.10.472.170">
    <property type="match status" value="1"/>
</dbReference>
<gene>
    <name evidence="2" type="ORF">NEOLEDRAFT_1068191</name>
</gene>
<sequence length="633" mass="68568">MATGHCKACGAQTIFNAEVGSNICIACGTLEDPSQSVLTSYLDFAPHGDSTREFPLSDVNTSSLRSIRSKNGWNLAGNTKEVRENRNLVAMQKFVHSLAASLGHLGLVPRALTLFDQVRGKTPKFRWGHKAKCIAGAALAIALREANKADSLRDIAYLITEPHISVARSFVYISRTLNITITPSDPTHYLPVLQNHLLSLLQHPPDSASPSIDKTANPLPSNIIDSIAPLIPNLAGIVRTAASVCSLVYPSSVNTLSLSSSLPTTLSSLTSLPNPPAAVAALILSIEAELRRPLPQHSILADRLGNRIGAGKAAVMHRYKLISEAVLVGVENVPWLTKHEKKKTKGAGDGRSKVPKATVVVQGLKDVLSFWEDIWRKEVKSHERPVLDLEENDDDDGGCYSGDESVGSTFTNSTGSEGSARSLSSLDTATTSRKRKRGNRKLTQASQYLLSPLSSALPSGPRPPETKPAAVPHAVPGSPDLFSPAHLLTAHVASLSAPPTRLQILAMERGGEEQVRDEELFEDGELESFMRTDSEVEVAKKMMDISEDDEQSERESQEVVPKKRRKEEGGTKRIDMDRLAALLVEPLEDQDGDDPGQSYPPDGAAEEVSEWRPMSPDLGWLGGDMDVGERYDF</sequence>
<feature type="compositionally biased region" description="Basic and acidic residues" evidence="1">
    <location>
        <begin position="553"/>
        <end position="578"/>
    </location>
</feature>
<proteinExistence type="predicted"/>
<feature type="compositionally biased region" description="Acidic residues" evidence="1">
    <location>
        <begin position="388"/>
        <end position="397"/>
    </location>
</feature>
<feature type="region of interest" description="Disordered" evidence="1">
    <location>
        <begin position="386"/>
        <end position="477"/>
    </location>
</feature>